<reference evidence="5 6" key="1">
    <citation type="submission" date="2024-05" db="EMBL/GenBank/DDBJ databases">
        <authorList>
            <person name="Wallberg A."/>
        </authorList>
    </citation>
    <scope>NUCLEOTIDE SEQUENCE [LARGE SCALE GENOMIC DNA]</scope>
</reference>
<dbReference type="Proteomes" id="UP001497623">
    <property type="component" value="Unassembled WGS sequence"/>
</dbReference>
<dbReference type="InterPro" id="IPR001478">
    <property type="entry name" value="PDZ"/>
</dbReference>
<evidence type="ECO:0000256" key="3">
    <source>
        <dbReference type="ARBA" id="ARBA00022737"/>
    </source>
</evidence>
<dbReference type="GO" id="GO:0098887">
    <property type="term" value="P:neurotransmitter receptor transport, endosome to postsynaptic membrane"/>
    <property type="evidence" value="ECO:0007669"/>
    <property type="project" value="TreeGrafter"/>
</dbReference>
<proteinExistence type="predicted"/>
<name>A0AAV2RK97_MEGNR</name>
<comment type="subcellular location">
    <subcellularLocation>
        <location evidence="1">Cytoplasm</location>
    </subcellularLocation>
</comment>
<dbReference type="SUPFAM" id="SSF50156">
    <property type="entry name" value="PDZ domain-like"/>
    <property type="match status" value="2"/>
</dbReference>
<feature type="non-terminal residue" evidence="5">
    <location>
        <position position="121"/>
    </location>
</feature>
<keyword evidence="3" id="KW-0677">Repeat</keyword>
<dbReference type="InterPro" id="IPR036034">
    <property type="entry name" value="PDZ_sf"/>
</dbReference>
<feature type="domain" description="PDZ" evidence="4">
    <location>
        <begin position="80"/>
        <end position="121"/>
    </location>
</feature>
<feature type="non-terminal residue" evidence="5">
    <location>
        <position position="1"/>
    </location>
</feature>
<evidence type="ECO:0000313" key="6">
    <source>
        <dbReference type="Proteomes" id="UP001497623"/>
    </source>
</evidence>
<accession>A0AAV2RK97</accession>
<protein>
    <recommendedName>
        <fullName evidence="4">PDZ domain-containing protein</fullName>
    </recommendedName>
</protein>
<dbReference type="Pfam" id="PF00595">
    <property type="entry name" value="PDZ"/>
    <property type="match status" value="1"/>
</dbReference>
<keyword evidence="2" id="KW-0963">Cytoplasm</keyword>
<comment type="caution">
    <text evidence="5">The sequence shown here is derived from an EMBL/GenBank/DDBJ whole genome shotgun (WGS) entry which is preliminary data.</text>
</comment>
<dbReference type="PANTHER" id="PTHR46227">
    <property type="entry name" value="GLUTAMATE RECEPTOR-INTERACTING PROTEIN GRIP"/>
    <property type="match status" value="1"/>
</dbReference>
<dbReference type="GO" id="GO:0005737">
    <property type="term" value="C:cytoplasm"/>
    <property type="evidence" value="ECO:0007669"/>
    <property type="project" value="UniProtKB-SubCell"/>
</dbReference>
<dbReference type="InterPro" id="IPR043545">
    <property type="entry name" value="GRIP1/2"/>
</dbReference>
<dbReference type="Gene3D" id="2.30.42.10">
    <property type="match status" value="2"/>
</dbReference>
<evidence type="ECO:0000259" key="4">
    <source>
        <dbReference type="PROSITE" id="PS50106"/>
    </source>
</evidence>
<dbReference type="SMART" id="SM00228">
    <property type="entry name" value="PDZ"/>
    <property type="match status" value="1"/>
</dbReference>
<evidence type="ECO:0000256" key="1">
    <source>
        <dbReference type="ARBA" id="ARBA00004496"/>
    </source>
</evidence>
<dbReference type="EMBL" id="CAXKWB010025808">
    <property type="protein sequence ID" value="CAL4128743.1"/>
    <property type="molecule type" value="Genomic_DNA"/>
</dbReference>
<evidence type="ECO:0000313" key="5">
    <source>
        <dbReference type="EMBL" id="CAL4128743.1"/>
    </source>
</evidence>
<keyword evidence="6" id="KW-1185">Reference proteome</keyword>
<dbReference type="AlphaFoldDB" id="A0AAV2RK97"/>
<organism evidence="5 6">
    <name type="scientific">Meganyctiphanes norvegica</name>
    <name type="common">Northern krill</name>
    <name type="synonym">Thysanopoda norvegica</name>
    <dbReference type="NCBI Taxonomy" id="48144"/>
    <lineage>
        <taxon>Eukaryota</taxon>
        <taxon>Metazoa</taxon>
        <taxon>Ecdysozoa</taxon>
        <taxon>Arthropoda</taxon>
        <taxon>Crustacea</taxon>
        <taxon>Multicrustacea</taxon>
        <taxon>Malacostraca</taxon>
        <taxon>Eumalacostraca</taxon>
        <taxon>Eucarida</taxon>
        <taxon>Euphausiacea</taxon>
        <taxon>Euphausiidae</taxon>
        <taxon>Meganyctiphanes</taxon>
    </lineage>
</organism>
<dbReference type="PROSITE" id="PS50106">
    <property type="entry name" value="PDZ"/>
    <property type="match status" value="2"/>
</dbReference>
<gene>
    <name evidence="5" type="ORF">MNOR_LOCUS26192</name>
</gene>
<sequence>KGHRSKVSNLRPGSAAHRSDALNTGDYILAVNGVKTHSLTHNQIIQLLKNAGEKVELEVEYEIPNAPVSGSTDVVSRRVGVVLEKEGGSFGFTVRGGHMHDPAKARPLIIMHVRPGGPADR</sequence>
<feature type="domain" description="PDZ" evidence="4">
    <location>
        <begin position="1"/>
        <end position="63"/>
    </location>
</feature>
<evidence type="ECO:0000256" key="2">
    <source>
        <dbReference type="ARBA" id="ARBA00022490"/>
    </source>
</evidence>
<dbReference type="PANTHER" id="PTHR46227:SF2">
    <property type="entry name" value="FI03335P"/>
    <property type="match status" value="1"/>
</dbReference>